<accession>A0ACC4NRM7</accession>
<evidence type="ECO:0000313" key="2">
    <source>
        <dbReference type="Proteomes" id="UP000030421"/>
    </source>
</evidence>
<gene>
    <name evidence="1" type="ORF">NM09_20195</name>
</gene>
<sequence>MYINQLIDAYKATKSYVQDKQIAHDLGISMQKLSDIRKGRRYLTENEALYLADEVGADKEMVLVYLAADKAKSYEAQTLWNSIAKKFNGRGLQGISMVCGGLAMWIGSPNEAILQCVLCILC</sequence>
<name>A0ACC4NRM7_9VIBR</name>
<protein>
    <submittedName>
        <fullName evidence="1">Antirepressor</fullName>
    </submittedName>
</protein>
<keyword evidence="2" id="KW-1185">Reference proteome</keyword>
<reference evidence="1" key="1">
    <citation type="submission" date="2014-10" db="EMBL/GenBank/DDBJ databases">
        <title>Genome sequencing of Vibrio caribbeanicus T14.</title>
        <authorList>
            <person name="Chan K.-G."/>
            <person name="Mohamad N.I."/>
        </authorList>
    </citation>
    <scope>NUCLEOTIDE SEQUENCE</scope>
    <source>
        <strain evidence="1">T14</strain>
    </source>
</reference>
<dbReference type="Proteomes" id="UP000030421">
    <property type="component" value="Unassembled WGS sequence"/>
</dbReference>
<proteinExistence type="predicted"/>
<dbReference type="EMBL" id="JRWR01000029">
    <property type="protein sequence ID" value="KHD23159.1"/>
    <property type="molecule type" value="Genomic_DNA"/>
</dbReference>
<comment type="caution">
    <text evidence="1">The sequence shown here is derived from an EMBL/GenBank/DDBJ whole genome shotgun (WGS) entry which is preliminary data.</text>
</comment>
<organism evidence="1 2">
    <name type="scientific">Vibrio caribbeanicus</name>
    <dbReference type="NCBI Taxonomy" id="701175"/>
    <lineage>
        <taxon>Bacteria</taxon>
        <taxon>Pseudomonadati</taxon>
        <taxon>Pseudomonadota</taxon>
        <taxon>Gammaproteobacteria</taxon>
        <taxon>Vibrionales</taxon>
        <taxon>Vibrionaceae</taxon>
        <taxon>Vibrio</taxon>
    </lineage>
</organism>
<evidence type="ECO:0000313" key="1">
    <source>
        <dbReference type="EMBL" id="KHD23159.1"/>
    </source>
</evidence>